<gene>
    <name evidence="5" type="ORF">PCAR00345_LOCUS8244</name>
</gene>
<evidence type="ECO:0000313" key="5">
    <source>
        <dbReference type="EMBL" id="CAE0755656.1"/>
    </source>
</evidence>
<dbReference type="PANTHER" id="PTHR21432">
    <property type="entry name" value="ACETYL-COA HYDROLASE-RELATED"/>
    <property type="match status" value="1"/>
</dbReference>
<dbReference type="GO" id="GO:0008775">
    <property type="term" value="F:acetate CoA-transferase activity"/>
    <property type="evidence" value="ECO:0007669"/>
    <property type="project" value="InterPro"/>
</dbReference>
<evidence type="ECO:0000259" key="3">
    <source>
        <dbReference type="Pfam" id="PF02550"/>
    </source>
</evidence>
<evidence type="ECO:0008006" key="6">
    <source>
        <dbReference type="Google" id="ProtNLM"/>
    </source>
</evidence>
<name>A0A7S4B6B9_CHRCT</name>
<dbReference type="AlphaFoldDB" id="A0A7S4B6B9"/>
<dbReference type="GO" id="GO:0006083">
    <property type="term" value="P:acetate metabolic process"/>
    <property type="evidence" value="ECO:0007669"/>
    <property type="project" value="InterPro"/>
</dbReference>
<dbReference type="SUPFAM" id="SSF100950">
    <property type="entry name" value="NagB/RpiA/CoA transferase-like"/>
    <property type="match status" value="2"/>
</dbReference>
<dbReference type="InterPro" id="IPR037171">
    <property type="entry name" value="NagB/RpiA_transferase-like"/>
</dbReference>
<dbReference type="InterPro" id="IPR046433">
    <property type="entry name" value="ActCoA_hydro"/>
</dbReference>
<dbReference type="Gene3D" id="3.40.1080.10">
    <property type="entry name" value="Glutaconate Coenzyme A-transferase"/>
    <property type="match status" value="1"/>
</dbReference>
<feature type="domain" description="Acetyl-CoA hydrolase/transferase N-terminal" evidence="3">
    <location>
        <begin position="64"/>
        <end position="234"/>
    </location>
</feature>
<evidence type="ECO:0000259" key="4">
    <source>
        <dbReference type="Pfam" id="PF13336"/>
    </source>
</evidence>
<accession>A0A7S4B6B9</accession>
<dbReference type="Gene3D" id="3.30.750.70">
    <property type="entry name" value="4-hydroxybutyrate coenzyme like domains"/>
    <property type="match status" value="1"/>
</dbReference>
<dbReference type="InterPro" id="IPR003702">
    <property type="entry name" value="ActCoA_hydro_N"/>
</dbReference>
<proteinExistence type="inferred from homology"/>
<evidence type="ECO:0000256" key="1">
    <source>
        <dbReference type="ARBA" id="ARBA00009632"/>
    </source>
</evidence>
<dbReference type="Gene3D" id="3.40.1080.20">
    <property type="entry name" value="Acetyl-CoA hydrolase/transferase C-terminal domain"/>
    <property type="match status" value="1"/>
</dbReference>
<comment type="similarity">
    <text evidence="1">Belongs to the acetyl-CoA hydrolase/transferase family.</text>
</comment>
<dbReference type="PANTHER" id="PTHR21432:SF20">
    <property type="entry name" value="ACETYL-COA HYDROLASE"/>
    <property type="match status" value="1"/>
</dbReference>
<dbReference type="Pfam" id="PF02550">
    <property type="entry name" value="AcetylCoA_hydro"/>
    <property type="match status" value="1"/>
</dbReference>
<dbReference type="InterPro" id="IPR038460">
    <property type="entry name" value="AcetylCoA_hyd_C_sf"/>
</dbReference>
<evidence type="ECO:0000256" key="2">
    <source>
        <dbReference type="ARBA" id="ARBA00022679"/>
    </source>
</evidence>
<organism evidence="5">
    <name type="scientific">Chrysotila carterae</name>
    <name type="common">Marine alga</name>
    <name type="synonym">Syracosphaera carterae</name>
    <dbReference type="NCBI Taxonomy" id="13221"/>
    <lineage>
        <taxon>Eukaryota</taxon>
        <taxon>Haptista</taxon>
        <taxon>Haptophyta</taxon>
        <taxon>Prymnesiophyceae</taxon>
        <taxon>Isochrysidales</taxon>
        <taxon>Isochrysidaceae</taxon>
        <taxon>Chrysotila</taxon>
    </lineage>
</organism>
<dbReference type="EMBL" id="HBIZ01013578">
    <property type="protein sequence ID" value="CAE0755656.1"/>
    <property type="molecule type" value="Transcribed_RNA"/>
</dbReference>
<reference evidence="5" key="1">
    <citation type="submission" date="2021-01" db="EMBL/GenBank/DDBJ databases">
        <authorList>
            <person name="Corre E."/>
            <person name="Pelletier E."/>
            <person name="Niang G."/>
            <person name="Scheremetjew M."/>
            <person name="Finn R."/>
            <person name="Kale V."/>
            <person name="Holt S."/>
            <person name="Cochrane G."/>
            <person name="Meng A."/>
            <person name="Brown T."/>
            <person name="Cohen L."/>
        </authorList>
    </citation>
    <scope>NUCLEOTIDE SEQUENCE</scope>
    <source>
        <strain evidence="5">CCMP645</strain>
    </source>
</reference>
<protein>
    <recommendedName>
        <fullName evidence="6">Acetyl-CoA hydrolase</fullName>
    </recommendedName>
</protein>
<sequence length="495" mass="52451">MSVLACVKHQLPGVACGAQRLLCSSSLRNGAIMKHLIGRQAAVFRRAFTPSSFEARPESELKYSSASEAVSHIGSGQTVFVQGASMTPTELVSALSKRAGPRLERVSVVSIHTDGVNDLVQPEAAISFRANSFFLGANMRQAVADGRADYTPAFLSEIPVFFRNGTVPVDVAMVQVSPPDRHGYCSLGTSVDVTAAACEVASTVIALVNPQVPRTHGDGLLHVSKISAAVMADRSIAMPTNDAPLSQLHMNIGAHVASLIPNGATVQAGIGGVPDAALLALSSHRDLGVHTEMFSDGLLKLHASGAITNAQKNIFRHKIVTSFAGGSAELIDFVHDNPDVHFLESNFVNDPTIISQNPKVAAINSAIEIDLTGQVVADSIGKRIYSGVGGQMDFMRGAALSPGGRPILALPSRTPKGAPRIVPFIKECAGVVTTRAHVYYVVTEYGIAELHGRCLRDRAHALVAIAHPDDREELERAACERYGGKDLFFFGRNAA</sequence>
<dbReference type="Pfam" id="PF13336">
    <property type="entry name" value="AcetylCoA_hyd_C"/>
    <property type="match status" value="1"/>
</dbReference>
<feature type="domain" description="Acetyl-CoA hydrolase/transferase C-terminal" evidence="4">
    <location>
        <begin position="326"/>
        <end position="478"/>
    </location>
</feature>
<dbReference type="InterPro" id="IPR026888">
    <property type="entry name" value="AcetylCoA_hyd_C"/>
</dbReference>
<keyword evidence="2" id="KW-0808">Transferase</keyword>